<dbReference type="SUPFAM" id="SSF47781">
    <property type="entry name" value="RuvA domain 2-like"/>
    <property type="match status" value="1"/>
</dbReference>
<gene>
    <name evidence="1" type="ORF">GCM10009037_29970</name>
</gene>
<dbReference type="AlphaFoldDB" id="A0A830F6P8"/>
<accession>A0A830F6P8</accession>
<comment type="caution">
    <text evidence="1">The sequence shown here is derived from an EMBL/GenBank/DDBJ whole genome shotgun (WGS) entry which is preliminary data.</text>
</comment>
<reference evidence="1 2" key="1">
    <citation type="journal article" date="2019" name="Int. J. Syst. Evol. Microbiol.">
        <title>The Global Catalogue of Microorganisms (GCM) 10K type strain sequencing project: providing services to taxonomists for standard genome sequencing and annotation.</title>
        <authorList>
            <consortium name="The Broad Institute Genomics Platform"/>
            <consortium name="The Broad Institute Genome Sequencing Center for Infectious Disease"/>
            <person name="Wu L."/>
            <person name="Ma J."/>
        </authorList>
    </citation>
    <scope>NUCLEOTIDE SEQUENCE [LARGE SCALE GENOMIC DNA]</scope>
    <source>
        <strain evidence="1 2">JCM 19585</strain>
    </source>
</reference>
<name>A0A830F6P8_9EURY</name>
<sequence>MALLVDVPGINHKLAQRVAIYFDFVEDIETASREELEEAPGIGPTRAAAIQRWM</sequence>
<dbReference type="InterPro" id="IPR010994">
    <property type="entry name" value="RuvA_2-like"/>
</dbReference>
<dbReference type="Gene3D" id="1.10.150.20">
    <property type="entry name" value="5' to 3' exonuclease, C-terminal subdomain"/>
    <property type="match status" value="1"/>
</dbReference>
<dbReference type="RefSeq" id="WP_188884476.1">
    <property type="nucleotide sequence ID" value="NZ_BMPF01000007.1"/>
</dbReference>
<dbReference type="Proteomes" id="UP000628840">
    <property type="component" value="Unassembled WGS sequence"/>
</dbReference>
<evidence type="ECO:0000313" key="1">
    <source>
        <dbReference type="EMBL" id="GGL44578.1"/>
    </source>
</evidence>
<keyword evidence="2" id="KW-1185">Reference proteome</keyword>
<organism evidence="1 2">
    <name type="scientific">Halarchaeum grantii</name>
    <dbReference type="NCBI Taxonomy" id="1193105"/>
    <lineage>
        <taxon>Archaea</taxon>
        <taxon>Methanobacteriati</taxon>
        <taxon>Methanobacteriota</taxon>
        <taxon>Stenosarchaea group</taxon>
        <taxon>Halobacteria</taxon>
        <taxon>Halobacteriales</taxon>
        <taxon>Halobacteriaceae</taxon>
    </lineage>
</organism>
<protein>
    <recommendedName>
        <fullName evidence="3">Helix-hairpin-helix domain-containing protein</fullName>
    </recommendedName>
</protein>
<proteinExistence type="predicted"/>
<dbReference type="Pfam" id="PF14520">
    <property type="entry name" value="HHH_5"/>
    <property type="match status" value="1"/>
</dbReference>
<evidence type="ECO:0008006" key="3">
    <source>
        <dbReference type="Google" id="ProtNLM"/>
    </source>
</evidence>
<dbReference type="EMBL" id="BMPF01000007">
    <property type="protein sequence ID" value="GGL44578.1"/>
    <property type="molecule type" value="Genomic_DNA"/>
</dbReference>
<evidence type="ECO:0000313" key="2">
    <source>
        <dbReference type="Proteomes" id="UP000628840"/>
    </source>
</evidence>